<evidence type="ECO:0000256" key="1">
    <source>
        <dbReference type="SAM" id="SignalP"/>
    </source>
</evidence>
<evidence type="ECO:0000259" key="2">
    <source>
        <dbReference type="Pfam" id="PF08237"/>
    </source>
</evidence>
<dbReference type="AlphaFoldDB" id="A0A1S1NMK8"/>
<dbReference type="Pfam" id="PF08237">
    <property type="entry name" value="PE-PPE"/>
    <property type="match status" value="1"/>
</dbReference>
<evidence type="ECO:0000313" key="6">
    <source>
        <dbReference type="Proteomes" id="UP000238296"/>
    </source>
</evidence>
<organism evidence="3 5">
    <name type="scientific">Mycobacterium talmoniae</name>
    <dbReference type="NCBI Taxonomy" id="1858794"/>
    <lineage>
        <taxon>Bacteria</taxon>
        <taxon>Bacillati</taxon>
        <taxon>Actinomycetota</taxon>
        <taxon>Actinomycetes</taxon>
        <taxon>Mycobacteriales</taxon>
        <taxon>Mycobacteriaceae</taxon>
        <taxon>Mycobacterium</taxon>
    </lineage>
</organism>
<protein>
    <submittedName>
        <fullName evidence="4">PE family protein PE3</fullName>
    </submittedName>
</protein>
<dbReference type="Proteomes" id="UP000179734">
    <property type="component" value="Unassembled WGS sequence"/>
</dbReference>
<comment type="caution">
    <text evidence="3">The sequence shown here is derived from an EMBL/GenBank/DDBJ whole genome shotgun (WGS) entry which is preliminary data.</text>
</comment>
<evidence type="ECO:0000313" key="4">
    <source>
        <dbReference type="EMBL" id="PQM44330.1"/>
    </source>
</evidence>
<feature type="signal peptide" evidence="1">
    <location>
        <begin position="1"/>
        <end position="28"/>
    </location>
</feature>
<reference evidence="3 5" key="1">
    <citation type="submission" date="2016-10" db="EMBL/GenBank/DDBJ databases">
        <title>Genome sequence of Mycobacterium talmonii.</title>
        <authorList>
            <person name="Greninger A.L."/>
            <person name="Elliott B."/>
            <person name="Vasireddy S."/>
            <person name="Vasireddy R."/>
        </authorList>
    </citation>
    <scope>NUCLEOTIDE SEQUENCE [LARGE SCALE GENOMIC DNA]</scope>
    <source>
        <strain evidence="3">MO-5499</strain>
        <strain evidence="5">NE-TNMC-100812</strain>
    </source>
</reference>
<sequence length="434" mass="45134">MTRHRLARLGAALLANVGAAVCMSTLQAAPAAADDATDGLAFIMGGTLNPDPAPSYVSAIDAAYLQSNPLFAGYTPFGLYTPEGVDIPFLSGLTLDQSAAQGELILNNAIMDRPAGSDTLVFGYSQSAVIASLELNALDALPADERPSPEDLSFMLTGDLDNPDGGIFERFAFNIPILGIPFYGATPADTPYPTDIYTGQYDGAADFPQYPLNVVADLNALLGALYVHTQYANLTAAQIQSAVPLATSPGYDGVTHYYMIPTQDLPLVEPLRAIPLVGKLLADLLQPDLTVLVNLGYNPNGYADVPTPAQLLPGFSPLADIEQLAKPLLNSLGVYLPEYPSVPAPDFNPLTIFGQLVTGAYQGVSDALVDLGVLPASDFATTYPAVNTPAAVAALASGLAPAMPSLLSGLDLGSIAAAVGFDPSWFSSVLDLLG</sequence>
<proteinExistence type="predicted"/>
<accession>A0A1S1NMK8</accession>
<reference evidence="4" key="3">
    <citation type="submission" date="2018-01" db="EMBL/GenBank/DDBJ databases">
        <authorList>
            <person name="Gaut B.S."/>
            <person name="Morton B.R."/>
            <person name="Clegg M.T."/>
            <person name="Duvall M.R."/>
        </authorList>
    </citation>
    <scope>NUCLEOTIDE SEQUENCE</scope>
    <source>
        <strain evidence="4">ATCC BAA-2683</strain>
    </source>
</reference>
<dbReference type="Proteomes" id="UP000238296">
    <property type="component" value="Unassembled WGS sequence"/>
</dbReference>
<dbReference type="EMBL" id="PPEA01000846">
    <property type="protein sequence ID" value="PQM44330.1"/>
    <property type="molecule type" value="Genomic_DNA"/>
</dbReference>
<name>A0A1S1NMK8_9MYCO</name>
<dbReference type="InterPro" id="IPR013228">
    <property type="entry name" value="PE-PPE_C"/>
</dbReference>
<evidence type="ECO:0000313" key="3">
    <source>
        <dbReference type="EMBL" id="OHV05389.1"/>
    </source>
</evidence>
<evidence type="ECO:0000313" key="5">
    <source>
        <dbReference type="Proteomes" id="UP000179734"/>
    </source>
</evidence>
<keyword evidence="5" id="KW-1185">Reference proteome</keyword>
<keyword evidence="1" id="KW-0732">Signal</keyword>
<dbReference type="EMBL" id="MLQM01000018">
    <property type="protein sequence ID" value="OHV05389.1"/>
    <property type="molecule type" value="Genomic_DNA"/>
</dbReference>
<gene>
    <name evidence="4" type="primary">pe3_6</name>
    <name evidence="3" type="ORF">BKN37_06020</name>
    <name evidence="4" type="ORF">C1Y40_05511</name>
</gene>
<feature type="domain" description="PE-PPE" evidence="2">
    <location>
        <begin position="73"/>
        <end position="297"/>
    </location>
</feature>
<feature type="chain" id="PRO_5033281769" evidence="1">
    <location>
        <begin position="29"/>
        <end position="434"/>
    </location>
</feature>
<dbReference type="RefSeq" id="WP_071023230.1">
    <property type="nucleotide sequence ID" value="NZ_MLQM01000018.1"/>
</dbReference>
<reference evidence="4 6" key="2">
    <citation type="journal article" date="2017" name="Int. J. Syst. Evol. Microbiol.">
        <title>Mycobacterium talmoniae sp. nov., a slowly growing mycobacterium isolated from human respiratory samples.</title>
        <authorList>
            <person name="Davidson R.M."/>
            <person name="DeGroote M.A."/>
            <person name="Marola J.L."/>
            <person name="Buss S."/>
            <person name="Jones V."/>
            <person name="McNeil M.R."/>
            <person name="Freifeld A.G."/>
            <person name="Elaine Epperson L."/>
            <person name="Hasan N.A."/>
            <person name="Jackson M."/>
            <person name="Iwen P.C."/>
            <person name="Salfinger M."/>
            <person name="Strong M."/>
        </authorList>
    </citation>
    <scope>NUCLEOTIDE SEQUENCE [LARGE SCALE GENOMIC DNA]</scope>
    <source>
        <strain evidence="4 6">ATCC BAA-2683</strain>
    </source>
</reference>